<keyword evidence="2 6" id="KW-1003">Cell membrane</keyword>
<keyword evidence="3 6" id="KW-0812">Transmembrane</keyword>
<evidence type="ECO:0000256" key="3">
    <source>
        <dbReference type="ARBA" id="ARBA00022692"/>
    </source>
</evidence>
<evidence type="ECO:0000259" key="7">
    <source>
        <dbReference type="Pfam" id="PF09335"/>
    </source>
</evidence>
<dbReference type="Pfam" id="PF09335">
    <property type="entry name" value="VTT_dom"/>
    <property type="match status" value="1"/>
</dbReference>
<reference evidence="8 9" key="1">
    <citation type="submission" date="2020-08" db="EMBL/GenBank/DDBJ databases">
        <title>Bridging the membrane lipid divide: bacteria of the FCB group superphylum have the potential to synthesize archaeal ether lipids.</title>
        <authorList>
            <person name="Villanueva L."/>
            <person name="Von Meijenfeldt F.A.B."/>
            <person name="Westbye A.B."/>
            <person name="Yadav S."/>
            <person name="Hopmans E.C."/>
            <person name="Dutilh B.E."/>
            <person name="Sinninghe Damste J.S."/>
        </authorList>
    </citation>
    <scope>NUCLEOTIDE SEQUENCE [LARGE SCALE GENOMIC DNA]</scope>
    <source>
        <strain evidence="8">NIOZ-UU100</strain>
    </source>
</reference>
<evidence type="ECO:0000256" key="2">
    <source>
        <dbReference type="ARBA" id="ARBA00022475"/>
    </source>
</evidence>
<dbReference type="EMBL" id="JACNFK010000030">
    <property type="protein sequence ID" value="MBC8519943.1"/>
    <property type="molecule type" value="Genomic_DNA"/>
</dbReference>
<evidence type="ECO:0000256" key="1">
    <source>
        <dbReference type="ARBA" id="ARBA00004651"/>
    </source>
</evidence>
<accession>A0A8J6P8G1</accession>
<comment type="subcellular location">
    <subcellularLocation>
        <location evidence="1 6">Cell membrane</location>
        <topology evidence="1 6">Multi-pass membrane protein</topology>
    </subcellularLocation>
</comment>
<dbReference type="PANTHER" id="PTHR12677:SF59">
    <property type="entry name" value="GOLGI APPARATUS MEMBRANE PROTEIN TVP38-RELATED"/>
    <property type="match status" value="1"/>
</dbReference>
<dbReference type="PANTHER" id="PTHR12677">
    <property type="entry name" value="GOLGI APPARATUS MEMBRANE PROTEIN TVP38-RELATED"/>
    <property type="match status" value="1"/>
</dbReference>
<dbReference type="Proteomes" id="UP000654401">
    <property type="component" value="Unassembled WGS sequence"/>
</dbReference>
<evidence type="ECO:0000256" key="4">
    <source>
        <dbReference type="ARBA" id="ARBA00022989"/>
    </source>
</evidence>
<comment type="similarity">
    <text evidence="6">Belongs to the TVP38/TMEM64 family.</text>
</comment>
<dbReference type="InterPro" id="IPR032816">
    <property type="entry name" value="VTT_dom"/>
</dbReference>
<feature type="transmembrane region" description="Helical" evidence="6">
    <location>
        <begin position="68"/>
        <end position="92"/>
    </location>
</feature>
<feature type="transmembrane region" description="Helical" evidence="6">
    <location>
        <begin position="38"/>
        <end position="56"/>
    </location>
</feature>
<keyword evidence="4 6" id="KW-1133">Transmembrane helix</keyword>
<evidence type="ECO:0000313" key="8">
    <source>
        <dbReference type="EMBL" id="MBC8519943.1"/>
    </source>
</evidence>
<organism evidence="8 9">
    <name type="scientific">Candidatus Thiopontia autotrophica</name>
    <dbReference type="NCBI Taxonomy" id="2841688"/>
    <lineage>
        <taxon>Bacteria</taxon>
        <taxon>Pseudomonadati</taxon>
        <taxon>Pseudomonadota</taxon>
        <taxon>Gammaproteobacteria</taxon>
        <taxon>Candidatus Thiopontia</taxon>
    </lineage>
</organism>
<proteinExistence type="inferred from homology"/>
<dbReference type="InterPro" id="IPR015414">
    <property type="entry name" value="TMEM64"/>
</dbReference>
<evidence type="ECO:0000313" key="9">
    <source>
        <dbReference type="Proteomes" id="UP000654401"/>
    </source>
</evidence>
<keyword evidence="5 6" id="KW-0472">Membrane</keyword>
<name>A0A8J6P8G1_9GAMM</name>
<gene>
    <name evidence="8" type="ORF">H8D24_06020</name>
</gene>
<feature type="transmembrane region" description="Helical" evidence="6">
    <location>
        <begin position="184"/>
        <end position="206"/>
    </location>
</feature>
<evidence type="ECO:0000256" key="5">
    <source>
        <dbReference type="ARBA" id="ARBA00023136"/>
    </source>
</evidence>
<dbReference type="AlphaFoldDB" id="A0A8J6P8G1"/>
<dbReference type="GO" id="GO:0005886">
    <property type="term" value="C:plasma membrane"/>
    <property type="evidence" value="ECO:0007669"/>
    <property type="project" value="UniProtKB-SubCell"/>
</dbReference>
<comment type="caution">
    <text evidence="8">The sequence shown here is derived from an EMBL/GenBank/DDBJ whole genome shotgun (WGS) entry which is preliminary data.</text>
</comment>
<evidence type="ECO:0000256" key="6">
    <source>
        <dbReference type="RuleBase" id="RU366058"/>
    </source>
</evidence>
<feature type="transmembrane region" description="Helical" evidence="6">
    <location>
        <begin position="149"/>
        <end position="172"/>
    </location>
</feature>
<feature type="domain" description="VTT" evidence="7">
    <location>
        <begin position="56"/>
        <end position="172"/>
    </location>
</feature>
<protein>
    <recommendedName>
        <fullName evidence="6">TVP38/TMEM64 family membrane protein</fullName>
    </recommendedName>
</protein>
<sequence length="216" mass="23744">MKKILLIIALVALLIMAWQWRGDINQQQIELWIEQAGLWAPIFFIVLYAVATVLFVPGTVLTLAGGALFGPIFGALINLTGATIGATLAFLVSRYVASDWVEQKAAGKMKKILEGVEEEGWRFVAFTRLVPLFPFNLLNYVLGLTKIPFLHYVVASWIFMLPACFAYTYLGYAGGEALKGSESMIQNGVIALALIALVAFIPRVVTRMRQDSGDGK</sequence>
<feature type="transmembrane region" description="Helical" evidence="6">
    <location>
        <begin position="123"/>
        <end position="142"/>
    </location>
</feature>